<reference evidence="4 5" key="1">
    <citation type="submission" date="2023-07" db="EMBL/GenBank/DDBJ databases">
        <title>Genomic Encyclopedia of Type Strains, Phase IV (KMG-IV): sequencing the most valuable type-strain genomes for metagenomic binning, comparative biology and taxonomic classification.</title>
        <authorList>
            <person name="Goeker M."/>
        </authorList>
    </citation>
    <scope>NUCLEOTIDE SEQUENCE [LARGE SCALE GENOMIC DNA]</scope>
    <source>
        <strain evidence="4 5">DSM 19619</strain>
    </source>
</reference>
<dbReference type="InterPro" id="IPR009057">
    <property type="entry name" value="Homeodomain-like_sf"/>
</dbReference>
<evidence type="ECO:0000313" key="5">
    <source>
        <dbReference type="Proteomes" id="UP001242480"/>
    </source>
</evidence>
<dbReference type="RefSeq" id="WP_307272780.1">
    <property type="nucleotide sequence ID" value="NZ_JAUSVX010000004.1"/>
</dbReference>
<dbReference type="Gene3D" id="1.10.10.60">
    <property type="entry name" value="Homeodomain-like"/>
    <property type="match status" value="1"/>
</dbReference>
<name>A0ABU0J697_9HYPH</name>
<dbReference type="InterPro" id="IPR050109">
    <property type="entry name" value="HTH-type_TetR-like_transc_reg"/>
</dbReference>
<dbReference type="PROSITE" id="PS50977">
    <property type="entry name" value="HTH_TETR_2"/>
    <property type="match status" value="1"/>
</dbReference>
<keyword evidence="1 2" id="KW-0238">DNA-binding</keyword>
<protein>
    <submittedName>
        <fullName evidence="4">TetR/AcrR family transcriptional regulator</fullName>
    </submittedName>
</protein>
<dbReference type="InterPro" id="IPR036271">
    <property type="entry name" value="Tet_transcr_reg_TetR-rel_C_sf"/>
</dbReference>
<organism evidence="4 5">
    <name type="scientific">Labrys wisconsinensis</name>
    <dbReference type="NCBI Taxonomy" id="425677"/>
    <lineage>
        <taxon>Bacteria</taxon>
        <taxon>Pseudomonadati</taxon>
        <taxon>Pseudomonadota</taxon>
        <taxon>Alphaproteobacteria</taxon>
        <taxon>Hyphomicrobiales</taxon>
        <taxon>Xanthobacteraceae</taxon>
        <taxon>Labrys</taxon>
    </lineage>
</organism>
<sequence length="213" mass="23683">MADGDAAATARPKTRIGAANIDRILDAALTAFAGHGLRGTRIEQIAEAAGMSKTNLLYYFRSKDDLYRAVLTRMLDIWLKPLRELDAARGPEASLTAYIEQKLEHSRRFPEASRLFAIEIMQGAPHLSHVLETELAELVDRKIGIVNGWIAEGRLAPMDPRHLLFMIWATTQHYADFATQIRALTGKGLEDEAFFGETRQAVVGVILRGVLTR</sequence>
<dbReference type="EMBL" id="JAUSVX010000004">
    <property type="protein sequence ID" value="MDQ0469759.1"/>
    <property type="molecule type" value="Genomic_DNA"/>
</dbReference>
<dbReference type="Pfam" id="PF08362">
    <property type="entry name" value="TetR_C_3"/>
    <property type="match status" value="1"/>
</dbReference>
<feature type="domain" description="HTH tetR-type" evidence="3">
    <location>
        <begin position="18"/>
        <end position="78"/>
    </location>
</feature>
<dbReference type="Pfam" id="PF00440">
    <property type="entry name" value="TetR_N"/>
    <property type="match status" value="1"/>
</dbReference>
<gene>
    <name evidence="4" type="ORF">QO011_002775</name>
</gene>
<dbReference type="Proteomes" id="UP001242480">
    <property type="component" value="Unassembled WGS sequence"/>
</dbReference>
<dbReference type="SUPFAM" id="SSF46689">
    <property type="entry name" value="Homeodomain-like"/>
    <property type="match status" value="1"/>
</dbReference>
<accession>A0ABU0J697</accession>
<dbReference type="PANTHER" id="PTHR30328:SF54">
    <property type="entry name" value="HTH-TYPE TRANSCRIPTIONAL REPRESSOR SCO4008"/>
    <property type="match status" value="1"/>
</dbReference>
<evidence type="ECO:0000313" key="4">
    <source>
        <dbReference type="EMBL" id="MDQ0469759.1"/>
    </source>
</evidence>
<dbReference type="Gene3D" id="1.10.357.10">
    <property type="entry name" value="Tetracycline Repressor, domain 2"/>
    <property type="match status" value="1"/>
</dbReference>
<dbReference type="PRINTS" id="PR00455">
    <property type="entry name" value="HTHTETR"/>
</dbReference>
<proteinExistence type="predicted"/>
<evidence type="ECO:0000259" key="3">
    <source>
        <dbReference type="PROSITE" id="PS50977"/>
    </source>
</evidence>
<feature type="DNA-binding region" description="H-T-H motif" evidence="2">
    <location>
        <begin position="41"/>
        <end position="60"/>
    </location>
</feature>
<evidence type="ECO:0000256" key="2">
    <source>
        <dbReference type="PROSITE-ProRule" id="PRU00335"/>
    </source>
</evidence>
<comment type="caution">
    <text evidence="4">The sequence shown here is derived from an EMBL/GenBank/DDBJ whole genome shotgun (WGS) entry which is preliminary data.</text>
</comment>
<dbReference type="InterPro" id="IPR013573">
    <property type="entry name" value="Tscrpt_reg_YcdC_C"/>
</dbReference>
<evidence type="ECO:0000256" key="1">
    <source>
        <dbReference type="ARBA" id="ARBA00023125"/>
    </source>
</evidence>
<dbReference type="NCBIfam" id="NF011584">
    <property type="entry name" value="PRK15008.1"/>
    <property type="match status" value="1"/>
</dbReference>
<keyword evidence="5" id="KW-1185">Reference proteome</keyword>
<dbReference type="InterPro" id="IPR001647">
    <property type="entry name" value="HTH_TetR"/>
</dbReference>
<dbReference type="PANTHER" id="PTHR30328">
    <property type="entry name" value="TRANSCRIPTIONAL REPRESSOR"/>
    <property type="match status" value="1"/>
</dbReference>
<dbReference type="SUPFAM" id="SSF48498">
    <property type="entry name" value="Tetracyclin repressor-like, C-terminal domain"/>
    <property type="match status" value="1"/>
</dbReference>